<evidence type="ECO:0000313" key="3">
    <source>
        <dbReference type="Proteomes" id="UP000536711"/>
    </source>
</evidence>
<evidence type="ECO:0000256" key="1">
    <source>
        <dbReference type="SAM" id="MobiDB-lite"/>
    </source>
</evidence>
<dbReference type="OrthoDB" id="5090894at2759"/>
<protein>
    <submittedName>
        <fullName evidence="2">Uncharacterized protein</fullName>
    </submittedName>
</protein>
<feature type="compositionally biased region" description="Basic and acidic residues" evidence="1">
    <location>
        <begin position="485"/>
        <end position="499"/>
    </location>
</feature>
<evidence type="ECO:0000313" key="2">
    <source>
        <dbReference type="EMBL" id="KAF4432168.1"/>
    </source>
</evidence>
<gene>
    <name evidence="2" type="ORF">FACUT_8434</name>
</gene>
<name>A0A8H4JMB6_9HYPO</name>
<dbReference type="Proteomes" id="UP000536711">
    <property type="component" value="Unassembled WGS sequence"/>
</dbReference>
<proteinExistence type="predicted"/>
<reference evidence="2 3" key="1">
    <citation type="submission" date="2020-01" db="EMBL/GenBank/DDBJ databases">
        <title>Identification and distribution of gene clusters putatively required for synthesis of sphingolipid metabolism inhibitors in phylogenetically diverse species of the filamentous fungus Fusarium.</title>
        <authorList>
            <person name="Kim H.-S."/>
            <person name="Busman M."/>
            <person name="Brown D.W."/>
            <person name="Divon H."/>
            <person name="Uhlig S."/>
            <person name="Proctor R.H."/>
        </authorList>
    </citation>
    <scope>NUCLEOTIDE SEQUENCE [LARGE SCALE GENOMIC DNA]</scope>
    <source>
        <strain evidence="2 3">NRRL 13308</strain>
    </source>
</reference>
<dbReference type="EMBL" id="JAADJF010000237">
    <property type="protein sequence ID" value="KAF4432168.1"/>
    <property type="molecule type" value="Genomic_DNA"/>
</dbReference>
<keyword evidence="3" id="KW-1185">Reference proteome</keyword>
<feature type="region of interest" description="Disordered" evidence="1">
    <location>
        <begin position="485"/>
        <end position="507"/>
    </location>
</feature>
<sequence length="507" mass="56793">MSDDYLDFRPIGKREGRFHVAEPVNVSSTSSRRPHVRAYLEYMYPELGHTLDKRWETACRVICGTYYTKKAEKVHAPPFDFLVDREVWEEYFADIKSQMAHESLVKTPRWPFRIPPEMMQNSNPSSPEYTEYRNNRIRYKHKQATRESWMSEINANAVNPRDSTSSVPQVPLPALNANIEISSTGAVASVSQSLSTVPREINAKTLTTSLPPNLSEKKQLQWFWELAGGDTTFKPPIIGPFQMKLPEHALFNTCVAGQDLQQVEGNQDVPHPASDDQLDVVLTLGFAKGCGGKLCDRVELLRFWGCMTDWLSSVYDGAALSLYNHLLDSLVSRNGNVSAVSEGLDHLSAKHRELCGNGGQVGIEALEMPNNDDKRKQVQDDKNISGTLMEILPPSTLKHPPMEVVLQMDSDILKHYADQLGRNLLCVSTFAGATAFFFRGEDNSCIIPAGYVANGMRKGDQIVRGMVVRSDNDFSGMCWLTNNRESKDKDAKAKSKPLDGMDEEKEA</sequence>
<dbReference type="AlphaFoldDB" id="A0A8H4JMB6"/>
<organism evidence="2 3">
    <name type="scientific">Fusarium acutatum</name>
    <dbReference type="NCBI Taxonomy" id="78861"/>
    <lineage>
        <taxon>Eukaryota</taxon>
        <taxon>Fungi</taxon>
        <taxon>Dikarya</taxon>
        <taxon>Ascomycota</taxon>
        <taxon>Pezizomycotina</taxon>
        <taxon>Sordariomycetes</taxon>
        <taxon>Hypocreomycetidae</taxon>
        <taxon>Hypocreales</taxon>
        <taxon>Nectriaceae</taxon>
        <taxon>Fusarium</taxon>
        <taxon>Fusarium fujikuroi species complex</taxon>
    </lineage>
</organism>
<accession>A0A8H4JMB6</accession>
<comment type="caution">
    <text evidence="2">The sequence shown here is derived from an EMBL/GenBank/DDBJ whole genome shotgun (WGS) entry which is preliminary data.</text>
</comment>